<gene>
    <name evidence="2" type="ORF">MNBD_GAMMA05-1884</name>
</gene>
<feature type="transmembrane region" description="Helical" evidence="1">
    <location>
        <begin position="133"/>
        <end position="151"/>
    </location>
</feature>
<feature type="transmembrane region" description="Helical" evidence="1">
    <location>
        <begin position="21"/>
        <end position="38"/>
    </location>
</feature>
<feature type="transmembrane region" description="Helical" evidence="1">
    <location>
        <begin position="86"/>
        <end position="106"/>
    </location>
</feature>
<keyword evidence="1" id="KW-0472">Membrane</keyword>
<reference evidence="2" key="1">
    <citation type="submission" date="2018-06" db="EMBL/GenBank/DDBJ databases">
        <authorList>
            <person name="Zhirakovskaya E."/>
        </authorList>
    </citation>
    <scope>NUCLEOTIDE SEQUENCE</scope>
</reference>
<feature type="transmembrane region" description="Helical" evidence="1">
    <location>
        <begin position="196"/>
        <end position="215"/>
    </location>
</feature>
<evidence type="ECO:0000313" key="2">
    <source>
        <dbReference type="EMBL" id="VAW52944.1"/>
    </source>
</evidence>
<keyword evidence="1" id="KW-0812">Transmembrane</keyword>
<organism evidence="2">
    <name type="scientific">hydrothermal vent metagenome</name>
    <dbReference type="NCBI Taxonomy" id="652676"/>
    <lineage>
        <taxon>unclassified sequences</taxon>
        <taxon>metagenomes</taxon>
        <taxon>ecological metagenomes</taxon>
    </lineage>
</organism>
<accession>A0A3B0XAF9</accession>
<name>A0A3B0XAF9_9ZZZZ</name>
<sequence>MLYSSLIIDSVNVMSRIIRHFTLAGITGTGIAIFSLILDTDSTIFMLSMATAYIGTLLIALTLVLGPLNILRGKNNPTSSYLRRDIGIWAGLVSIAHVVFGLQRHFDGKIWRYFLSEPEKGQGLIMRIDAFGLTNYVGLIATILCIVLLAISNNVSLKKLGAIQWKNIQRFNYLFFILVIGHGFMFQFVVKRPLSFVLVVGLAAVMAASMQWKAFNFRKNLEA</sequence>
<protein>
    <recommendedName>
        <fullName evidence="3">Ferric oxidoreductase domain-containing protein</fullName>
    </recommendedName>
</protein>
<dbReference type="EMBL" id="UOFE01000031">
    <property type="protein sequence ID" value="VAW52944.1"/>
    <property type="molecule type" value="Genomic_DNA"/>
</dbReference>
<dbReference type="AlphaFoldDB" id="A0A3B0XAF9"/>
<proteinExistence type="predicted"/>
<evidence type="ECO:0008006" key="3">
    <source>
        <dbReference type="Google" id="ProtNLM"/>
    </source>
</evidence>
<feature type="transmembrane region" description="Helical" evidence="1">
    <location>
        <begin position="171"/>
        <end position="190"/>
    </location>
</feature>
<keyword evidence="1" id="KW-1133">Transmembrane helix</keyword>
<feature type="transmembrane region" description="Helical" evidence="1">
    <location>
        <begin position="44"/>
        <end position="65"/>
    </location>
</feature>
<evidence type="ECO:0000256" key="1">
    <source>
        <dbReference type="SAM" id="Phobius"/>
    </source>
</evidence>